<dbReference type="PROSITE" id="PS51257">
    <property type="entry name" value="PROKAR_LIPOPROTEIN"/>
    <property type="match status" value="1"/>
</dbReference>
<feature type="compositionally biased region" description="Low complexity" evidence="1">
    <location>
        <begin position="39"/>
        <end position="69"/>
    </location>
</feature>
<feature type="region of interest" description="Disordered" evidence="1">
    <location>
        <begin position="32"/>
        <end position="100"/>
    </location>
</feature>
<organism evidence="3 4">
    <name type="scientific">Desmonostoc muscorum LEGE 12446</name>
    <dbReference type="NCBI Taxonomy" id="1828758"/>
    <lineage>
        <taxon>Bacteria</taxon>
        <taxon>Bacillati</taxon>
        <taxon>Cyanobacteriota</taxon>
        <taxon>Cyanophyceae</taxon>
        <taxon>Nostocales</taxon>
        <taxon>Nostocaceae</taxon>
        <taxon>Desmonostoc</taxon>
    </lineage>
</organism>
<evidence type="ECO:0000313" key="3">
    <source>
        <dbReference type="EMBL" id="MBE9024892.1"/>
    </source>
</evidence>
<reference evidence="3" key="1">
    <citation type="submission" date="2020-10" db="EMBL/GenBank/DDBJ databases">
        <authorList>
            <person name="Castelo-Branco R."/>
            <person name="Eusebio N."/>
            <person name="Adriana R."/>
            <person name="Vieira A."/>
            <person name="Brugerolle De Fraissinette N."/>
            <person name="Rezende De Castro R."/>
            <person name="Schneider M.P."/>
            <person name="Vasconcelos V."/>
            <person name="Leao P.N."/>
        </authorList>
    </citation>
    <scope>NUCLEOTIDE SEQUENCE</scope>
    <source>
        <strain evidence="3">LEGE 12446</strain>
    </source>
</reference>
<name>A0A8J7AFU4_DESMC</name>
<proteinExistence type="predicted"/>
<keyword evidence="2" id="KW-0732">Signal</keyword>
<keyword evidence="4" id="KW-1185">Reference proteome</keyword>
<evidence type="ECO:0000256" key="1">
    <source>
        <dbReference type="SAM" id="MobiDB-lite"/>
    </source>
</evidence>
<dbReference type="Proteomes" id="UP000622533">
    <property type="component" value="Unassembled WGS sequence"/>
</dbReference>
<feature type="compositionally biased region" description="Low complexity" evidence="1">
    <location>
        <begin position="90"/>
        <end position="100"/>
    </location>
</feature>
<dbReference type="AlphaFoldDB" id="A0A8J7AFU4"/>
<feature type="signal peptide" evidence="2">
    <location>
        <begin position="1"/>
        <end position="31"/>
    </location>
</feature>
<sequence>MSKIMKTTKRYLLPLIAVTIVLGLSSCNSNPASNNIDNKTPSPTTTPNSTLSPEPLTTPTKSSSSPNSSQIPSVAQLREKSPNQASTGENTPSSSTSKNTISKTANVTIYTSDVQCQELIPENVSVPADEPVTNAVGKIIEKRDTSDFSLSGYRVNVKNGIATVDLRLSPDSKRQIASLSSCEQFALFGSVRKTLTSNAAWNIKEVRFTERGEDIVL</sequence>
<protein>
    <submittedName>
        <fullName evidence="3">Sporulation/spore germination protein</fullName>
    </submittedName>
</protein>
<evidence type="ECO:0000313" key="4">
    <source>
        <dbReference type="Proteomes" id="UP000622533"/>
    </source>
</evidence>
<evidence type="ECO:0000256" key="2">
    <source>
        <dbReference type="SAM" id="SignalP"/>
    </source>
</evidence>
<dbReference type="EMBL" id="JADEXS010000331">
    <property type="protein sequence ID" value="MBE9024892.1"/>
    <property type="molecule type" value="Genomic_DNA"/>
</dbReference>
<accession>A0A8J7AFU4</accession>
<gene>
    <name evidence="3" type="ORF">IQ276_21430</name>
</gene>
<comment type="caution">
    <text evidence="3">The sequence shown here is derived from an EMBL/GenBank/DDBJ whole genome shotgun (WGS) entry which is preliminary data.</text>
</comment>
<feature type="chain" id="PRO_5035244245" evidence="2">
    <location>
        <begin position="32"/>
        <end position="217"/>
    </location>
</feature>